<evidence type="ECO:0000313" key="15">
    <source>
        <dbReference type="Proteomes" id="UP000663870"/>
    </source>
</evidence>
<dbReference type="Pfam" id="PF01184">
    <property type="entry name" value="Gpr1_Fun34_YaaH"/>
    <property type="match status" value="1"/>
</dbReference>
<dbReference type="EMBL" id="CAJOBD010009477">
    <property type="protein sequence ID" value="CAF4135981.1"/>
    <property type="molecule type" value="Genomic_DNA"/>
</dbReference>
<feature type="transmembrane region" description="Helical" evidence="6">
    <location>
        <begin position="191"/>
        <end position="208"/>
    </location>
</feature>
<dbReference type="Proteomes" id="UP000663854">
    <property type="component" value="Unassembled WGS sequence"/>
</dbReference>
<evidence type="ECO:0000313" key="9">
    <source>
        <dbReference type="EMBL" id="CAF1079068.1"/>
    </source>
</evidence>
<dbReference type="InterPro" id="IPR051633">
    <property type="entry name" value="AceTr"/>
</dbReference>
<dbReference type="InterPro" id="IPR000791">
    <property type="entry name" value="Gpr1/Fun34/SatP-like"/>
</dbReference>
<feature type="transmembrane region" description="Helical" evidence="6">
    <location>
        <begin position="220"/>
        <end position="241"/>
    </location>
</feature>
<dbReference type="Proteomes" id="UP000663874">
    <property type="component" value="Unassembled WGS sequence"/>
</dbReference>
<dbReference type="InterPro" id="IPR047622">
    <property type="entry name" value="GPR1_FUN34_YAAH"/>
</dbReference>
<evidence type="ECO:0000313" key="13">
    <source>
        <dbReference type="EMBL" id="CAF4079836.1"/>
    </source>
</evidence>
<dbReference type="EMBL" id="CAJNOH010000576">
    <property type="protein sequence ID" value="CAF1079068.1"/>
    <property type="molecule type" value="Genomic_DNA"/>
</dbReference>
<keyword evidence="3 6" id="KW-0812">Transmembrane</keyword>
<name>A0A814R4Y4_9BILA</name>
<evidence type="ECO:0000256" key="1">
    <source>
        <dbReference type="ARBA" id="ARBA00004141"/>
    </source>
</evidence>
<feature type="transmembrane region" description="Helical" evidence="6">
    <location>
        <begin position="73"/>
        <end position="92"/>
    </location>
</feature>
<evidence type="ECO:0000256" key="6">
    <source>
        <dbReference type="SAM" id="Phobius"/>
    </source>
</evidence>
<feature type="transmembrane region" description="Helical" evidence="6">
    <location>
        <begin position="104"/>
        <end position="123"/>
    </location>
</feature>
<dbReference type="EMBL" id="CAJNOU010000985">
    <property type="protein sequence ID" value="CAF1128675.1"/>
    <property type="molecule type" value="Genomic_DNA"/>
</dbReference>
<feature type="transmembrane region" description="Helical" evidence="6">
    <location>
        <begin position="135"/>
        <end position="154"/>
    </location>
</feature>
<comment type="subcellular location">
    <subcellularLocation>
        <location evidence="1">Membrane</location>
        <topology evidence="1">Multi-pass membrane protein</topology>
    </subcellularLocation>
</comment>
<proteinExistence type="inferred from homology"/>
<evidence type="ECO:0000313" key="14">
    <source>
        <dbReference type="EMBL" id="CAF4135981.1"/>
    </source>
</evidence>
<evidence type="ECO:0000313" key="10">
    <source>
        <dbReference type="EMBL" id="CAF1128675.1"/>
    </source>
</evidence>
<keyword evidence="15" id="KW-1185">Reference proteome</keyword>
<sequence length="269" mass="29575">MSVNPTIINKQKSDSVVEIVPIENNSLPLKRSFSFTDQQLELILERLITFHRSSSPPPSPPPPPPSNPIGNPAPLGLAAFALTTFMLSVFNAGSNLIDPHLEGVVLPVALFYGGLAQFSAGMWEYRVNNTFGATTFTSYGAFWMSFAGYVYLIVPKIEPINKTKQATGLFLLSWFIFTIYMNVAALRISKIIFSIFFLLNLTFLFLIIGNLGNLPVITNIGGWFGIVTSGLAWYASAATIINTTFKKSLLPIGAYQQKENPSSIILTHF</sequence>
<dbReference type="Proteomes" id="UP000663870">
    <property type="component" value="Unassembled WGS sequence"/>
</dbReference>
<evidence type="ECO:0000256" key="5">
    <source>
        <dbReference type="ARBA" id="ARBA00023136"/>
    </source>
</evidence>
<dbReference type="EMBL" id="CAJNOT010000507">
    <property type="protein sequence ID" value="CAF1004912.1"/>
    <property type="molecule type" value="Genomic_DNA"/>
</dbReference>
<dbReference type="OrthoDB" id="2139011at2759"/>
<dbReference type="EMBL" id="CAJOAX010010700">
    <property type="protein sequence ID" value="CAF4079836.1"/>
    <property type="molecule type" value="Genomic_DNA"/>
</dbReference>
<dbReference type="Proteomes" id="UP000663823">
    <property type="component" value="Unassembled WGS sequence"/>
</dbReference>
<dbReference type="Proteomes" id="UP000663889">
    <property type="component" value="Unassembled WGS sequence"/>
</dbReference>
<evidence type="ECO:0000256" key="4">
    <source>
        <dbReference type="ARBA" id="ARBA00022989"/>
    </source>
</evidence>
<organism evidence="10 16">
    <name type="scientific">Rotaria sordida</name>
    <dbReference type="NCBI Taxonomy" id="392033"/>
    <lineage>
        <taxon>Eukaryota</taxon>
        <taxon>Metazoa</taxon>
        <taxon>Spiralia</taxon>
        <taxon>Gnathifera</taxon>
        <taxon>Rotifera</taxon>
        <taxon>Eurotatoria</taxon>
        <taxon>Bdelloidea</taxon>
        <taxon>Philodinida</taxon>
        <taxon>Philodinidae</taxon>
        <taxon>Rotaria</taxon>
    </lineage>
</organism>
<dbReference type="GO" id="GO:0015123">
    <property type="term" value="F:acetate transmembrane transporter activity"/>
    <property type="evidence" value="ECO:0007669"/>
    <property type="project" value="TreeGrafter"/>
</dbReference>
<dbReference type="Proteomes" id="UP000663864">
    <property type="component" value="Unassembled WGS sequence"/>
</dbReference>
<dbReference type="Proteomes" id="UP000663882">
    <property type="component" value="Unassembled WGS sequence"/>
</dbReference>
<dbReference type="GO" id="GO:0005886">
    <property type="term" value="C:plasma membrane"/>
    <property type="evidence" value="ECO:0007669"/>
    <property type="project" value="TreeGrafter"/>
</dbReference>
<comment type="caution">
    <text evidence="10">The sequence shown here is derived from an EMBL/GenBank/DDBJ whole genome shotgun (WGS) entry which is preliminary data.</text>
</comment>
<dbReference type="PANTHER" id="PTHR31123">
    <property type="entry name" value="ACCUMULATION OF DYADS PROTEIN 2-RELATED"/>
    <property type="match status" value="1"/>
</dbReference>
<dbReference type="EMBL" id="CAJOBE010004083">
    <property type="protein sequence ID" value="CAF3915438.1"/>
    <property type="molecule type" value="Genomic_DNA"/>
</dbReference>
<evidence type="ECO:0000313" key="11">
    <source>
        <dbReference type="EMBL" id="CAF1267278.1"/>
    </source>
</evidence>
<dbReference type="PANTHER" id="PTHR31123:SF1">
    <property type="entry name" value="ACCUMULATION OF DYADS PROTEIN 2-RELATED"/>
    <property type="match status" value="1"/>
</dbReference>
<evidence type="ECO:0000313" key="12">
    <source>
        <dbReference type="EMBL" id="CAF3915438.1"/>
    </source>
</evidence>
<keyword evidence="5 6" id="KW-0472">Membrane</keyword>
<feature type="transmembrane region" description="Helical" evidence="6">
    <location>
        <begin position="166"/>
        <end position="185"/>
    </location>
</feature>
<protein>
    <submittedName>
        <fullName evidence="10">Uncharacterized protein</fullName>
    </submittedName>
</protein>
<dbReference type="AlphaFoldDB" id="A0A814R4Y4"/>
<gene>
    <name evidence="12" type="ORF">FNK824_LOCUS21325</name>
    <name evidence="14" type="ORF">JBS370_LOCUS33274</name>
    <name evidence="11" type="ORF">JXQ802_LOCUS27800</name>
    <name evidence="13" type="ORF">OTI717_LOCUS33131</name>
    <name evidence="9" type="ORF">PYM288_LOCUS18572</name>
    <name evidence="8" type="ORF">RFH988_LOCUS14978</name>
    <name evidence="10" type="ORF">SEV965_LOCUS17293</name>
    <name evidence="7" type="ORF">ZHD862_LOCUS12725</name>
</gene>
<evidence type="ECO:0000313" key="7">
    <source>
        <dbReference type="EMBL" id="CAF1004912.1"/>
    </source>
</evidence>
<reference evidence="10" key="1">
    <citation type="submission" date="2021-02" db="EMBL/GenBank/DDBJ databases">
        <authorList>
            <person name="Nowell W R."/>
        </authorList>
    </citation>
    <scope>NUCLEOTIDE SEQUENCE</scope>
</reference>
<dbReference type="PROSITE" id="PS01114">
    <property type="entry name" value="GPR1_FUN34_YAAH"/>
    <property type="match status" value="1"/>
</dbReference>
<evidence type="ECO:0000313" key="16">
    <source>
        <dbReference type="Proteomes" id="UP000663889"/>
    </source>
</evidence>
<dbReference type="NCBIfam" id="NF038013">
    <property type="entry name" value="AceTr_1"/>
    <property type="match status" value="1"/>
</dbReference>
<evidence type="ECO:0000256" key="3">
    <source>
        <dbReference type="ARBA" id="ARBA00022692"/>
    </source>
</evidence>
<dbReference type="EMBL" id="CAJNOO010000713">
    <property type="protein sequence ID" value="CAF1016689.1"/>
    <property type="molecule type" value="Genomic_DNA"/>
</dbReference>
<comment type="similarity">
    <text evidence="2">Belongs to the acetate uptake transporter (AceTr) (TC 2.A.96) family.</text>
</comment>
<dbReference type="Proteomes" id="UP000663836">
    <property type="component" value="Unassembled WGS sequence"/>
</dbReference>
<accession>A0A814R4Y4</accession>
<dbReference type="EMBL" id="CAJNOL010001021">
    <property type="protein sequence ID" value="CAF1267278.1"/>
    <property type="molecule type" value="Genomic_DNA"/>
</dbReference>
<keyword evidence="4 6" id="KW-1133">Transmembrane helix</keyword>
<evidence type="ECO:0000256" key="2">
    <source>
        <dbReference type="ARBA" id="ARBA00005587"/>
    </source>
</evidence>
<evidence type="ECO:0000313" key="8">
    <source>
        <dbReference type="EMBL" id="CAF1016689.1"/>
    </source>
</evidence>